<dbReference type="SUPFAM" id="SSF47661">
    <property type="entry name" value="t-snare proteins"/>
    <property type="match status" value="1"/>
</dbReference>
<dbReference type="GO" id="GO:0006886">
    <property type="term" value="P:intracellular protein transport"/>
    <property type="evidence" value="ECO:0007669"/>
    <property type="project" value="InterPro"/>
</dbReference>
<dbReference type="Pfam" id="PF05739">
    <property type="entry name" value="SNARE"/>
    <property type="match status" value="1"/>
</dbReference>
<dbReference type="InterPro" id="IPR000727">
    <property type="entry name" value="T_SNARE_dom"/>
</dbReference>
<dbReference type="PANTHER" id="PTHR19957">
    <property type="entry name" value="SYNTAXIN"/>
    <property type="match status" value="1"/>
</dbReference>
<dbReference type="GO" id="GO:0000149">
    <property type="term" value="F:SNARE binding"/>
    <property type="evidence" value="ECO:0007669"/>
    <property type="project" value="TreeGrafter"/>
</dbReference>
<name>A0A4U0Y115_9PEZI</name>
<dbReference type="AlphaFoldDB" id="A0A4U0Y115"/>
<dbReference type="EMBL" id="NAJN01000021">
    <property type="protein sequence ID" value="TKA81546.1"/>
    <property type="molecule type" value="Genomic_DNA"/>
</dbReference>
<evidence type="ECO:0000256" key="3">
    <source>
        <dbReference type="SAM" id="Phobius"/>
    </source>
</evidence>
<reference evidence="6 7" key="1">
    <citation type="submission" date="2017-03" db="EMBL/GenBank/DDBJ databases">
        <title>Genomes of endolithic fungi from Antarctica.</title>
        <authorList>
            <person name="Coleine C."/>
            <person name="Masonjones S."/>
            <person name="Stajich J.E."/>
        </authorList>
    </citation>
    <scope>NUCLEOTIDE SEQUENCE [LARGE SCALE GENOMIC DNA]</scope>
    <source>
        <strain evidence="6 7">CCFEE 5187</strain>
    </source>
</reference>
<keyword evidence="3" id="KW-0812">Transmembrane</keyword>
<evidence type="ECO:0000256" key="2">
    <source>
        <dbReference type="SAM" id="MobiDB-lite"/>
    </source>
</evidence>
<dbReference type="PROSITE" id="PS50192">
    <property type="entry name" value="T_SNARE"/>
    <property type="match status" value="1"/>
</dbReference>
<organism evidence="6 7">
    <name type="scientific">Cryomyces minteri</name>
    <dbReference type="NCBI Taxonomy" id="331657"/>
    <lineage>
        <taxon>Eukaryota</taxon>
        <taxon>Fungi</taxon>
        <taxon>Dikarya</taxon>
        <taxon>Ascomycota</taxon>
        <taxon>Pezizomycotina</taxon>
        <taxon>Dothideomycetes</taxon>
        <taxon>Dothideomycetes incertae sedis</taxon>
        <taxon>Cryomyces</taxon>
    </lineage>
</organism>
<evidence type="ECO:0000256" key="1">
    <source>
        <dbReference type="ARBA" id="ARBA00009063"/>
    </source>
</evidence>
<evidence type="ECO:0000313" key="5">
    <source>
        <dbReference type="EMBL" id="TKA81546.1"/>
    </source>
</evidence>
<feature type="compositionally biased region" description="Polar residues" evidence="2">
    <location>
        <begin position="1"/>
        <end position="15"/>
    </location>
</feature>
<feature type="domain" description="T-SNARE coiled-coil homology" evidence="4">
    <location>
        <begin position="181"/>
        <end position="243"/>
    </location>
</feature>
<dbReference type="CDD" id="cd15840">
    <property type="entry name" value="SNARE_Qa"/>
    <property type="match status" value="1"/>
</dbReference>
<dbReference type="GO" id="GO:0005484">
    <property type="term" value="F:SNAP receptor activity"/>
    <property type="evidence" value="ECO:0007669"/>
    <property type="project" value="InterPro"/>
</dbReference>
<dbReference type="SMART" id="SM00397">
    <property type="entry name" value="t_SNARE"/>
    <property type="match status" value="1"/>
</dbReference>
<dbReference type="STRING" id="331657.A0A4U0Y115"/>
<dbReference type="PANTHER" id="PTHR19957:SF38">
    <property type="entry name" value="LD27581P"/>
    <property type="match status" value="1"/>
</dbReference>
<keyword evidence="3" id="KW-1133">Transmembrane helix</keyword>
<dbReference type="FunFam" id="1.20.5.110:FF:000059">
    <property type="entry name" value="Related to syntaxin 12"/>
    <property type="match status" value="1"/>
</dbReference>
<dbReference type="EMBL" id="NAJN01000017">
    <property type="protein sequence ID" value="TKA81703.1"/>
    <property type="molecule type" value="Genomic_DNA"/>
</dbReference>
<evidence type="ECO:0000313" key="6">
    <source>
        <dbReference type="EMBL" id="TKA81703.1"/>
    </source>
</evidence>
<dbReference type="PROSITE" id="PS00914">
    <property type="entry name" value="SYNTAXIN"/>
    <property type="match status" value="1"/>
</dbReference>
<feature type="region of interest" description="Disordered" evidence="2">
    <location>
        <begin position="1"/>
        <end position="29"/>
    </location>
</feature>
<dbReference type="GO" id="GO:0048278">
    <property type="term" value="P:vesicle docking"/>
    <property type="evidence" value="ECO:0007669"/>
    <property type="project" value="TreeGrafter"/>
</dbReference>
<dbReference type="Pfam" id="PF14523">
    <property type="entry name" value="Syntaxin_2"/>
    <property type="match status" value="1"/>
</dbReference>
<dbReference type="Gene3D" id="1.20.5.110">
    <property type="match status" value="1"/>
</dbReference>
<dbReference type="GO" id="GO:0031201">
    <property type="term" value="C:SNARE complex"/>
    <property type="evidence" value="ECO:0007669"/>
    <property type="project" value="TreeGrafter"/>
</dbReference>
<gene>
    <name evidence="6" type="ORF">B0A49_00460</name>
    <name evidence="5" type="ORF">B0A49_00734</name>
</gene>
<keyword evidence="7" id="KW-1185">Reference proteome</keyword>
<accession>A0A4U0Y115</accession>
<feature type="compositionally biased region" description="Low complexity" evidence="2">
    <location>
        <begin position="144"/>
        <end position="166"/>
    </location>
</feature>
<protein>
    <recommendedName>
        <fullName evidence="4">t-SNARE coiled-coil homology domain-containing protein</fullName>
    </recommendedName>
</protein>
<dbReference type="OrthoDB" id="364348at2759"/>
<evidence type="ECO:0000259" key="4">
    <source>
        <dbReference type="PROSITE" id="PS50192"/>
    </source>
</evidence>
<dbReference type="InterPro" id="IPR006011">
    <property type="entry name" value="Syntaxin_N"/>
</dbReference>
<dbReference type="InterPro" id="IPR010989">
    <property type="entry name" value="SNARE"/>
</dbReference>
<keyword evidence="3" id="KW-0472">Membrane</keyword>
<feature type="transmembrane region" description="Helical" evidence="3">
    <location>
        <begin position="254"/>
        <end position="274"/>
    </location>
</feature>
<dbReference type="InterPro" id="IPR006012">
    <property type="entry name" value="Syntaxin/epimorphin_CS"/>
</dbReference>
<comment type="caution">
    <text evidence="6">The sequence shown here is derived from an EMBL/GenBank/DDBJ whole genome shotgun (WGS) entry which is preliminary data.</text>
</comment>
<dbReference type="GO" id="GO:0006896">
    <property type="term" value="P:Golgi to vacuole transport"/>
    <property type="evidence" value="ECO:0007669"/>
    <property type="project" value="TreeGrafter"/>
</dbReference>
<dbReference type="GO" id="GO:0012505">
    <property type="term" value="C:endomembrane system"/>
    <property type="evidence" value="ECO:0007669"/>
    <property type="project" value="TreeGrafter"/>
</dbReference>
<comment type="similarity">
    <text evidence="1">Belongs to the syntaxin family.</text>
</comment>
<evidence type="ECO:0000313" key="7">
    <source>
        <dbReference type="Proteomes" id="UP000308768"/>
    </source>
</evidence>
<feature type="region of interest" description="Disordered" evidence="2">
    <location>
        <begin position="134"/>
        <end position="170"/>
    </location>
</feature>
<dbReference type="InterPro" id="IPR045242">
    <property type="entry name" value="Syntaxin"/>
</dbReference>
<dbReference type="Gene3D" id="1.20.58.70">
    <property type="match status" value="1"/>
</dbReference>
<sequence length="275" mass="30890">MSFADSSALESQPTNWRREDDPQYADDPEFQHFTTDLSDRLFSLTSNITALNREVAKLGTKRETERVRERVQDLIEETTTGFKEIGEGLKKVQAWHDLGPSQKFTQSKLNREFQASLTEFQALQRAALTKQRASATAARTALDSQQSPTSPTQSHGTQAQQQQQEQEQLRLASQDEVDFQESLIVERESEIRNIEQSVGELNELFKDVAHMVHEQGEQLDIIADNVQGVRDDTQGASTELRTAERHQRSARGKACCLLLILAVVLTVVILAVVLG</sequence>
<dbReference type="GO" id="GO:0006906">
    <property type="term" value="P:vesicle fusion"/>
    <property type="evidence" value="ECO:0007669"/>
    <property type="project" value="TreeGrafter"/>
</dbReference>
<proteinExistence type="inferred from homology"/>
<dbReference type="Proteomes" id="UP000308768">
    <property type="component" value="Unassembled WGS sequence"/>
</dbReference>